<gene>
    <name evidence="3" type="ORF">ACFSUF_18110</name>
</gene>
<dbReference type="SUPFAM" id="SSF56601">
    <property type="entry name" value="beta-lactamase/transpeptidase-like"/>
    <property type="match status" value="1"/>
</dbReference>
<dbReference type="Gene3D" id="3.40.710.10">
    <property type="entry name" value="DD-peptidase/beta-lactamase superfamily"/>
    <property type="match status" value="1"/>
</dbReference>
<comment type="caution">
    <text evidence="3">The sequence shown here is derived from an EMBL/GenBank/DDBJ whole genome shotgun (WGS) entry which is preliminary data.</text>
</comment>
<keyword evidence="4" id="KW-1185">Reference proteome</keyword>
<evidence type="ECO:0000313" key="3">
    <source>
        <dbReference type="EMBL" id="MFD2614328.1"/>
    </source>
</evidence>
<accession>A0ABW5PH34</accession>
<dbReference type="InterPro" id="IPR001466">
    <property type="entry name" value="Beta-lactam-related"/>
</dbReference>
<protein>
    <submittedName>
        <fullName evidence="3">Serine hydrolase domain-containing protein</fullName>
        <ecNumber evidence="3">3.-.-.-</ecNumber>
    </submittedName>
</protein>
<dbReference type="GO" id="GO:0016787">
    <property type="term" value="F:hydrolase activity"/>
    <property type="evidence" value="ECO:0007669"/>
    <property type="project" value="UniProtKB-KW"/>
</dbReference>
<dbReference type="Pfam" id="PF00144">
    <property type="entry name" value="Beta-lactamase"/>
    <property type="match status" value="1"/>
</dbReference>
<sequence>MQTLSMLESLLGERYGVSAASLLMVRQGSVRYAELGGTESFSPGASPITVQTRFNIGSVTKPVTGALLIKLVESGKVALHDQVQKYIPEFLHPGISLLHLLTHTGGYSGDFQLAWPSQGARDKYMKTIYAIDQLAFQPGTANQYFTFGYSILMDVIERVTGRSLEAFAREVLFGPLGMDHTTFDPGVPALLPLHQETLEPELSLAGLDITGDSGLLSTAADLGRFGQMLLDQGVWQGRSIFSEAAVSLMFREVTPGRTPVFWLKTDRDLHHTTNVDVHRCFSDLASPQAVGHNGFSGCMFFLDPAVSAVGVILTNGRRFHADGRNYARFSSRMLSM</sequence>
<dbReference type="InterPro" id="IPR050789">
    <property type="entry name" value="Diverse_Enzym_Activities"/>
</dbReference>
<dbReference type="PANTHER" id="PTHR43283">
    <property type="entry name" value="BETA-LACTAMASE-RELATED"/>
    <property type="match status" value="1"/>
</dbReference>
<proteinExistence type="predicted"/>
<dbReference type="PANTHER" id="PTHR43283:SF11">
    <property type="entry name" value="BETA-LACTAMASE-RELATED DOMAIN-CONTAINING PROTEIN"/>
    <property type="match status" value="1"/>
</dbReference>
<dbReference type="EMBL" id="JBHUME010000011">
    <property type="protein sequence ID" value="MFD2614328.1"/>
    <property type="molecule type" value="Genomic_DNA"/>
</dbReference>
<dbReference type="InterPro" id="IPR012338">
    <property type="entry name" value="Beta-lactam/transpept-like"/>
</dbReference>
<dbReference type="RefSeq" id="WP_377605063.1">
    <property type="nucleotide sequence ID" value="NZ_JBHUME010000011.1"/>
</dbReference>
<evidence type="ECO:0000256" key="1">
    <source>
        <dbReference type="ARBA" id="ARBA00022801"/>
    </source>
</evidence>
<feature type="domain" description="Beta-lactamase-related" evidence="2">
    <location>
        <begin position="11"/>
        <end position="324"/>
    </location>
</feature>
<keyword evidence="1 3" id="KW-0378">Hydrolase</keyword>
<organism evidence="3 4">
    <name type="scientific">Paenibacillus gansuensis</name>
    <dbReference type="NCBI Taxonomy" id="306542"/>
    <lineage>
        <taxon>Bacteria</taxon>
        <taxon>Bacillati</taxon>
        <taxon>Bacillota</taxon>
        <taxon>Bacilli</taxon>
        <taxon>Bacillales</taxon>
        <taxon>Paenibacillaceae</taxon>
        <taxon>Paenibacillus</taxon>
    </lineage>
</organism>
<dbReference type="Proteomes" id="UP001597541">
    <property type="component" value="Unassembled WGS sequence"/>
</dbReference>
<dbReference type="EC" id="3.-.-.-" evidence="3"/>
<evidence type="ECO:0000259" key="2">
    <source>
        <dbReference type="Pfam" id="PF00144"/>
    </source>
</evidence>
<reference evidence="4" key="1">
    <citation type="journal article" date="2019" name="Int. J. Syst. Evol. Microbiol.">
        <title>The Global Catalogue of Microorganisms (GCM) 10K type strain sequencing project: providing services to taxonomists for standard genome sequencing and annotation.</title>
        <authorList>
            <consortium name="The Broad Institute Genomics Platform"/>
            <consortium name="The Broad Institute Genome Sequencing Center for Infectious Disease"/>
            <person name="Wu L."/>
            <person name="Ma J."/>
        </authorList>
    </citation>
    <scope>NUCLEOTIDE SEQUENCE [LARGE SCALE GENOMIC DNA]</scope>
    <source>
        <strain evidence="4">KCTC 3950</strain>
    </source>
</reference>
<evidence type="ECO:0000313" key="4">
    <source>
        <dbReference type="Proteomes" id="UP001597541"/>
    </source>
</evidence>
<name>A0ABW5PH34_9BACL</name>